<comment type="caution">
    <text evidence="1">The sequence shown here is derived from an EMBL/GenBank/DDBJ whole genome shotgun (WGS) entry which is preliminary data.</text>
</comment>
<protein>
    <submittedName>
        <fullName evidence="1">Uncharacterized protein</fullName>
    </submittedName>
</protein>
<proteinExistence type="predicted"/>
<dbReference type="EMBL" id="BMRP01000001">
    <property type="protein sequence ID" value="GGU44417.1"/>
    <property type="molecule type" value="Genomic_DNA"/>
</dbReference>
<name>A0ABQ2UM62_9ACTN</name>
<keyword evidence="2" id="KW-1185">Reference proteome</keyword>
<dbReference type="Proteomes" id="UP000654471">
    <property type="component" value="Unassembled WGS sequence"/>
</dbReference>
<accession>A0ABQ2UM62</accession>
<evidence type="ECO:0000313" key="2">
    <source>
        <dbReference type="Proteomes" id="UP000654471"/>
    </source>
</evidence>
<reference evidence="2" key="1">
    <citation type="journal article" date="2019" name="Int. J. Syst. Evol. Microbiol.">
        <title>The Global Catalogue of Microorganisms (GCM) 10K type strain sequencing project: providing services to taxonomists for standard genome sequencing and annotation.</title>
        <authorList>
            <consortium name="The Broad Institute Genomics Platform"/>
            <consortium name="The Broad Institute Genome Sequencing Center for Infectious Disease"/>
            <person name="Wu L."/>
            <person name="Ma J."/>
        </authorList>
    </citation>
    <scope>NUCLEOTIDE SEQUENCE [LARGE SCALE GENOMIC DNA]</scope>
    <source>
        <strain evidence="2">JCM 3399</strain>
    </source>
</reference>
<gene>
    <name evidence="1" type="ORF">GCM10010211_05030</name>
</gene>
<organism evidence="1 2">
    <name type="scientific">Streptomyces albospinus</name>
    <dbReference type="NCBI Taxonomy" id="285515"/>
    <lineage>
        <taxon>Bacteria</taxon>
        <taxon>Bacillati</taxon>
        <taxon>Actinomycetota</taxon>
        <taxon>Actinomycetes</taxon>
        <taxon>Kitasatosporales</taxon>
        <taxon>Streptomycetaceae</taxon>
        <taxon>Streptomyces</taxon>
    </lineage>
</organism>
<sequence>MRRRRPHHRGPTPRGFVLCETGKRHGAVPVEVSRTSSAAWRNTPGFFRISSTGLMEERQFRPCVVRRSPLASDSRLSTDRPWGSTFEGVLDSRRWTAVEPRALKRAEELNGLAPGG</sequence>
<evidence type="ECO:0000313" key="1">
    <source>
        <dbReference type="EMBL" id="GGU44417.1"/>
    </source>
</evidence>